<accession>A0A564Y5B1</accession>
<reference evidence="1 2" key="1">
    <citation type="submission" date="2019-07" db="EMBL/GenBank/DDBJ databases">
        <authorList>
            <person name="Jastrzebski P J."/>
            <person name="Paukszto L."/>
            <person name="Jastrzebski P J."/>
        </authorList>
    </citation>
    <scope>NUCLEOTIDE SEQUENCE [LARGE SCALE GENOMIC DNA]</scope>
    <source>
        <strain evidence="1 2">WMS-il1</strain>
    </source>
</reference>
<dbReference type="Proteomes" id="UP000321570">
    <property type="component" value="Unassembled WGS sequence"/>
</dbReference>
<sequence length="76" mass="8879">MQSLLANALKTTLIKLVAERDDSIIEIVSSPRIKEIFHSPNPILTKNDFKVTWEERMLKLEAKIADLATFIWQYEY</sequence>
<name>A0A564Y5B1_HYMDI</name>
<keyword evidence="2" id="KW-1185">Reference proteome</keyword>
<dbReference type="AlphaFoldDB" id="A0A564Y5B1"/>
<gene>
    <name evidence="1" type="ORF">WMSIL1_LOCUS3248</name>
</gene>
<dbReference type="EMBL" id="CABIJS010000089">
    <property type="protein sequence ID" value="VUZ42495.1"/>
    <property type="molecule type" value="Genomic_DNA"/>
</dbReference>
<evidence type="ECO:0000313" key="2">
    <source>
        <dbReference type="Proteomes" id="UP000321570"/>
    </source>
</evidence>
<evidence type="ECO:0000313" key="1">
    <source>
        <dbReference type="EMBL" id="VUZ42495.1"/>
    </source>
</evidence>
<organism evidence="1 2">
    <name type="scientific">Hymenolepis diminuta</name>
    <name type="common">Rat tapeworm</name>
    <dbReference type="NCBI Taxonomy" id="6216"/>
    <lineage>
        <taxon>Eukaryota</taxon>
        <taxon>Metazoa</taxon>
        <taxon>Spiralia</taxon>
        <taxon>Lophotrochozoa</taxon>
        <taxon>Platyhelminthes</taxon>
        <taxon>Cestoda</taxon>
        <taxon>Eucestoda</taxon>
        <taxon>Cyclophyllidea</taxon>
        <taxon>Hymenolepididae</taxon>
        <taxon>Hymenolepis</taxon>
    </lineage>
</organism>
<protein>
    <submittedName>
        <fullName evidence="1">Uncharacterized protein</fullName>
    </submittedName>
</protein>
<proteinExistence type="predicted"/>